<proteinExistence type="predicted"/>
<organism evidence="1 2">
    <name type="scientific">Flavobacterium urumqiense</name>
    <dbReference type="NCBI Taxonomy" id="935224"/>
    <lineage>
        <taxon>Bacteria</taxon>
        <taxon>Pseudomonadati</taxon>
        <taxon>Bacteroidota</taxon>
        <taxon>Flavobacteriia</taxon>
        <taxon>Flavobacteriales</taxon>
        <taxon>Flavobacteriaceae</taxon>
        <taxon>Flavobacterium</taxon>
    </lineage>
</organism>
<name>A0A1H5YQI8_9FLAO</name>
<evidence type="ECO:0000313" key="1">
    <source>
        <dbReference type="EMBL" id="SEG25817.1"/>
    </source>
</evidence>
<accession>A0A1H5YQI8</accession>
<evidence type="ECO:0000313" key="2">
    <source>
        <dbReference type="Proteomes" id="UP000236737"/>
    </source>
</evidence>
<dbReference type="AlphaFoldDB" id="A0A1H5YQI8"/>
<protein>
    <submittedName>
        <fullName evidence="1">Uncharacterized protein</fullName>
    </submittedName>
</protein>
<dbReference type="Proteomes" id="UP000236737">
    <property type="component" value="Unassembled WGS sequence"/>
</dbReference>
<reference evidence="2" key="1">
    <citation type="submission" date="2016-10" db="EMBL/GenBank/DDBJ databases">
        <authorList>
            <person name="Varghese N."/>
            <person name="Submissions S."/>
        </authorList>
    </citation>
    <scope>NUCLEOTIDE SEQUENCE [LARGE SCALE GENOMIC DNA]</scope>
    <source>
        <strain evidence="2">CGMCC 1.9230</strain>
    </source>
</reference>
<sequence>MPIESLKILFNRDLNKSKIEIEPNQNESDSWKIQKGKANSVGNLCLNLVEKLNTYIGAKFWKTGHIRNKALEFSF</sequence>
<keyword evidence="2" id="KW-1185">Reference proteome</keyword>
<dbReference type="RefSeq" id="WP_341865131.1">
    <property type="nucleotide sequence ID" value="NZ_FNVP01000008.1"/>
</dbReference>
<gene>
    <name evidence="1" type="ORF">SAMN04488130_108100</name>
</gene>
<dbReference type="EMBL" id="FNVP01000008">
    <property type="protein sequence ID" value="SEG25817.1"/>
    <property type="molecule type" value="Genomic_DNA"/>
</dbReference>